<name>A0AAW9RKW2_9GAMM</name>
<organism evidence="2 3">
    <name type="scientific">Elongatibacter sediminis</name>
    <dbReference type="NCBI Taxonomy" id="3119006"/>
    <lineage>
        <taxon>Bacteria</taxon>
        <taxon>Pseudomonadati</taxon>
        <taxon>Pseudomonadota</taxon>
        <taxon>Gammaproteobacteria</taxon>
        <taxon>Chromatiales</taxon>
        <taxon>Wenzhouxiangellaceae</taxon>
        <taxon>Elongatibacter</taxon>
    </lineage>
</organism>
<dbReference type="Proteomes" id="UP001359886">
    <property type="component" value="Unassembled WGS sequence"/>
</dbReference>
<feature type="region of interest" description="Disordered" evidence="1">
    <location>
        <begin position="68"/>
        <end position="88"/>
    </location>
</feature>
<sequence length="88" mass="9051">MTRAVPTAAFRPAFHPVISAAIAALALLILSGCAGDGIDDRRAGQQIVCHKESKTLAVSNADSFVHLNHGDSPGPCPVDDEKDAASAD</sequence>
<keyword evidence="3" id="KW-1185">Reference proteome</keyword>
<evidence type="ECO:0000313" key="3">
    <source>
        <dbReference type="Proteomes" id="UP001359886"/>
    </source>
</evidence>
<comment type="caution">
    <text evidence="2">The sequence shown here is derived from an EMBL/GenBank/DDBJ whole genome shotgun (WGS) entry which is preliminary data.</text>
</comment>
<accession>A0AAW9RKW2</accession>
<evidence type="ECO:0008006" key="4">
    <source>
        <dbReference type="Google" id="ProtNLM"/>
    </source>
</evidence>
<evidence type="ECO:0000256" key="1">
    <source>
        <dbReference type="SAM" id="MobiDB-lite"/>
    </source>
</evidence>
<dbReference type="AlphaFoldDB" id="A0AAW9RKW2"/>
<reference evidence="2 3" key="1">
    <citation type="submission" date="2024-02" db="EMBL/GenBank/DDBJ databases">
        <title>A novel Wenzhouxiangellaceae bacterium, isolated from coastal sediments.</title>
        <authorList>
            <person name="Du Z.-J."/>
            <person name="Ye Y.-Q."/>
            <person name="Zhang X.-Y."/>
        </authorList>
    </citation>
    <scope>NUCLEOTIDE SEQUENCE [LARGE SCALE GENOMIC DNA]</scope>
    <source>
        <strain evidence="2 3">CH-27</strain>
    </source>
</reference>
<evidence type="ECO:0000313" key="2">
    <source>
        <dbReference type="EMBL" id="MEJ8568728.1"/>
    </source>
</evidence>
<protein>
    <recommendedName>
        <fullName evidence="4">Lipoprotein</fullName>
    </recommendedName>
</protein>
<gene>
    <name evidence="2" type="ORF">V3330_13930</name>
</gene>
<dbReference type="PROSITE" id="PS51257">
    <property type="entry name" value="PROKAR_LIPOPROTEIN"/>
    <property type="match status" value="1"/>
</dbReference>
<dbReference type="RefSeq" id="WP_354696051.1">
    <property type="nucleotide sequence ID" value="NZ_JAZHOG010000009.1"/>
</dbReference>
<proteinExistence type="predicted"/>
<dbReference type="EMBL" id="JAZHOG010000009">
    <property type="protein sequence ID" value="MEJ8568728.1"/>
    <property type="molecule type" value="Genomic_DNA"/>
</dbReference>